<dbReference type="EMBL" id="CADCXU010006363">
    <property type="protein sequence ID" value="CAA9997931.1"/>
    <property type="molecule type" value="Genomic_DNA"/>
</dbReference>
<evidence type="ECO:0000256" key="1">
    <source>
        <dbReference type="SAM" id="MobiDB-lite"/>
    </source>
</evidence>
<feature type="compositionally biased region" description="Polar residues" evidence="1">
    <location>
        <begin position="84"/>
        <end position="98"/>
    </location>
</feature>
<gene>
    <name evidence="2" type="ORF">NTEN_LOCUS4225</name>
</gene>
<reference evidence="2 3" key="1">
    <citation type="submission" date="2020-02" db="EMBL/GenBank/DDBJ databases">
        <authorList>
            <person name="Ferguson B K."/>
        </authorList>
    </citation>
    <scope>NUCLEOTIDE SEQUENCE [LARGE SCALE GENOMIC DNA]</scope>
</reference>
<evidence type="ECO:0000313" key="3">
    <source>
        <dbReference type="Proteomes" id="UP000479000"/>
    </source>
</evidence>
<organism evidence="2 3">
    <name type="scientific">Nesidiocoris tenuis</name>
    <dbReference type="NCBI Taxonomy" id="355587"/>
    <lineage>
        <taxon>Eukaryota</taxon>
        <taxon>Metazoa</taxon>
        <taxon>Ecdysozoa</taxon>
        <taxon>Arthropoda</taxon>
        <taxon>Hexapoda</taxon>
        <taxon>Insecta</taxon>
        <taxon>Pterygota</taxon>
        <taxon>Neoptera</taxon>
        <taxon>Paraneoptera</taxon>
        <taxon>Hemiptera</taxon>
        <taxon>Heteroptera</taxon>
        <taxon>Panheteroptera</taxon>
        <taxon>Cimicomorpha</taxon>
        <taxon>Miridae</taxon>
        <taxon>Dicyphina</taxon>
        <taxon>Nesidiocoris</taxon>
    </lineage>
</organism>
<sequence>MEVLCVIYAPLVVNGHTLFFQAIFTISSQFQFLRNFQATRSGGFCCPAKRPRSSSLAVRTIAISSPSAASRDLSPSSIPGAAATSPTSSGDTRQTSSPCPGVRPRTTCSRMSPTTTRELSCWRRAPRTARFTCGGPAAMAATSSSSTFPTSRLLQAAIAP</sequence>
<proteinExistence type="predicted"/>
<dbReference type="Proteomes" id="UP000479000">
    <property type="component" value="Unassembled WGS sequence"/>
</dbReference>
<accession>A0A6H5G5Y0</accession>
<keyword evidence="3" id="KW-1185">Reference proteome</keyword>
<feature type="non-terminal residue" evidence="2">
    <location>
        <position position="160"/>
    </location>
</feature>
<dbReference type="AlphaFoldDB" id="A0A6H5G5Y0"/>
<feature type="region of interest" description="Disordered" evidence="1">
    <location>
        <begin position="66"/>
        <end position="113"/>
    </location>
</feature>
<protein>
    <submittedName>
        <fullName evidence="2">Uncharacterized protein</fullName>
    </submittedName>
</protein>
<name>A0A6H5G5Y0_9HEMI</name>
<evidence type="ECO:0000313" key="2">
    <source>
        <dbReference type="EMBL" id="CAA9997931.1"/>
    </source>
</evidence>
<feature type="compositionally biased region" description="Polar residues" evidence="1">
    <location>
        <begin position="66"/>
        <end position="77"/>
    </location>
</feature>